<dbReference type="GO" id="GO:0005886">
    <property type="term" value="C:plasma membrane"/>
    <property type="evidence" value="ECO:0007669"/>
    <property type="project" value="TreeGrafter"/>
</dbReference>
<dbReference type="GO" id="GO:0007166">
    <property type="term" value="P:cell surface receptor signaling pathway"/>
    <property type="evidence" value="ECO:0007669"/>
    <property type="project" value="InterPro"/>
</dbReference>
<name>A0A803L4A3_CHEQI</name>
<sequence>MGQTQTKYNNNIWPNLESKEEYFIKNGGILLEKQIALNQGQLKGAGQLKIFSSREIEKATDSYNPDLIVNRNPYSTVYKATLEDRIVAVSARFTYKSPNSQID</sequence>
<dbReference type="EnsemblPlants" id="AUR62006692-RA">
    <property type="protein sequence ID" value="AUR62006692-RA:cds"/>
    <property type="gene ID" value="AUR62006692"/>
</dbReference>
<proteinExistence type="predicted"/>
<dbReference type="PANTHER" id="PTHR27005">
    <property type="entry name" value="WALL-ASSOCIATED RECEPTOR KINASE-LIKE 21"/>
    <property type="match status" value="1"/>
</dbReference>
<dbReference type="GO" id="GO:0004674">
    <property type="term" value="F:protein serine/threonine kinase activity"/>
    <property type="evidence" value="ECO:0007669"/>
    <property type="project" value="TreeGrafter"/>
</dbReference>
<organism evidence="3 4">
    <name type="scientific">Chenopodium quinoa</name>
    <name type="common">Quinoa</name>
    <dbReference type="NCBI Taxonomy" id="63459"/>
    <lineage>
        <taxon>Eukaryota</taxon>
        <taxon>Viridiplantae</taxon>
        <taxon>Streptophyta</taxon>
        <taxon>Embryophyta</taxon>
        <taxon>Tracheophyta</taxon>
        <taxon>Spermatophyta</taxon>
        <taxon>Magnoliopsida</taxon>
        <taxon>eudicotyledons</taxon>
        <taxon>Gunneridae</taxon>
        <taxon>Pentapetalae</taxon>
        <taxon>Caryophyllales</taxon>
        <taxon>Chenopodiaceae</taxon>
        <taxon>Chenopodioideae</taxon>
        <taxon>Atripliceae</taxon>
        <taxon>Chenopodium</taxon>
    </lineage>
</organism>
<dbReference type="InterPro" id="IPR045274">
    <property type="entry name" value="WAK-like"/>
</dbReference>
<reference evidence="3" key="1">
    <citation type="journal article" date="2017" name="Nature">
        <title>The genome of Chenopodium quinoa.</title>
        <authorList>
            <person name="Jarvis D.E."/>
            <person name="Ho Y.S."/>
            <person name="Lightfoot D.J."/>
            <person name="Schmoeckel S.M."/>
            <person name="Li B."/>
            <person name="Borm T.J.A."/>
            <person name="Ohyanagi H."/>
            <person name="Mineta K."/>
            <person name="Michell C.T."/>
            <person name="Saber N."/>
            <person name="Kharbatia N.M."/>
            <person name="Rupper R.R."/>
            <person name="Sharp A.R."/>
            <person name="Dally N."/>
            <person name="Boughton B.A."/>
            <person name="Woo Y.H."/>
            <person name="Gao G."/>
            <person name="Schijlen E.G.W.M."/>
            <person name="Guo X."/>
            <person name="Momin A.A."/>
            <person name="Negrao S."/>
            <person name="Al-Babili S."/>
            <person name="Gehring C."/>
            <person name="Roessner U."/>
            <person name="Jung C."/>
            <person name="Murphy K."/>
            <person name="Arold S.T."/>
            <person name="Gojobori T."/>
            <person name="van der Linden C.G."/>
            <person name="van Loo E.N."/>
            <person name="Jellen E.N."/>
            <person name="Maughan P.J."/>
            <person name="Tester M."/>
        </authorList>
    </citation>
    <scope>NUCLEOTIDE SEQUENCE [LARGE SCALE GENOMIC DNA]</scope>
    <source>
        <strain evidence="3">cv. PI 614886</strain>
    </source>
</reference>
<dbReference type="Gramene" id="AUR62006692-RA">
    <property type="protein sequence ID" value="AUR62006692-RA:cds"/>
    <property type="gene ID" value="AUR62006692"/>
</dbReference>
<accession>A0A803L4A3</accession>
<evidence type="ECO:0000256" key="2">
    <source>
        <dbReference type="ARBA" id="ARBA00022840"/>
    </source>
</evidence>
<evidence type="ECO:0000256" key="1">
    <source>
        <dbReference type="ARBA" id="ARBA00022741"/>
    </source>
</evidence>
<keyword evidence="2" id="KW-0067">ATP-binding</keyword>
<keyword evidence="1" id="KW-0547">Nucleotide-binding</keyword>
<keyword evidence="4" id="KW-1185">Reference proteome</keyword>
<dbReference type="GO" id="GO:0005524">
    <property type="term" value="F:ATP binding"/>
    <property type="evidence" value="ECO:0007669"/>
    <property type="project" value="UniProtKB-KW"/>
</dbReference>
<evidence type="ECO:0000313" key="4">
    <source>
        <dbReference type="Proteomes" id="UP000596660"/>
    </source>
</evidence>
<dbReference type="SMR" id="A0A803L4A3"/>
<reference evidence="3" key="2">
    <citation type="submission" date="2021-03" db="UniProtKB">
        <authorList>
            <consortium name="EnsemblPlants"/>
        </authorList>
    </citation>
    <scope>IDENTIFICATION</scope>
</reference>
<dbReference type="PANTHER" id="PTHR27005:SF468">
    <property type="entry name" value="OS01G0310500 PROTEIN"/>
    <property type="match status" value="1"/>
</dbReference>
<protein>
    <submittedName>
        <fullName evidence="3">Uncharacterized protein</fullName>
    </submittedName>
</protein>
<dbReference type="Proteomes" id="UP000596660">
    <property type="component" value="Unplaced"/>
</dbReference>
<dbReference type="AlphaFoldDB" id="A0A803L4A3"/>
<evidence type="ECO:0000313" key="3">
    <source>
        <dbReference type="EnsemblPlants" id="AUR62006692-RA:cds"/>
    </source>
</evidence>
<dbReference type="Gene3D" id="3.30.200.20">
    <property type="entry name" value="Phosphorylase Kinase, domain 1"/>
    <property type="match status" value="1"/>
</dbReference>